<evidence type="ECO:0000256" key="1">
    <source>
        <dbReference type="SAM" id="Phobius"/>
    </source>
</evidence>
<protein>
    <recommendedName>
        <fullName evidence="3">Zinc-finger domain-containing protein</fullName>
    </recommendedName>
</protein>
<accession>A0A3B1DXA4</accession>
<proteinExistence type="predicted"/>
<feature type="transmembrane region" description="Helical" evidence="1">
    <location>
        <begin position="92"/>
        <end position="110"/>
    </location>
</feature>
<gene>
    <name evidence="2" type="ORF">MNBD_PLANCTO02-841</name>
</gene>
<keyword evidence="1" id="KW-1133">Transmembrane helix</keyword>
<name>A0A3B1DXA4_9ZZZZ</name>
<dbReference type="AlphaFoldDB" id="A0A3B1DXA4"/>
<sequence>MKCKQAKAFIALWVGNDLEQNSVGELERHVTVCPCCRTFWKNIEQTQQVLQQVDEPPFESTPSKLGSIWQELSQKIDHNEEQIQRERFRGGVPAMALIAACLFLLFYSHFHARSPDPVAVQPTFDRQESFSEATFPEINFSEATPPTSSYPFRVTPVRWADPSFSHAPSFSRKSSASSVYLPPFHFEYSLPPSQKEFKQTAELSFPRP</sequence>
<keyword evidence="1" id="KW-0812">Transmembrane</keyword>
<evidence type="ECO:0000313" key="2">
    <source>
        <dbReference type="EMBL" id="VAX40798.1"/>
    </source>
</evidence>
<dbReference type="EMBL" id="UOGL01000482">
    <property type="protein sequence ID" value="VAX40798.1"/>
    <property type="molecule type" value="Genomic_DNA"/>
</dbReference>
<keyword evidence="1" id="KW-0472">Membrane</keyword>
<evidence type="ECO:0008006" key="3">
    <source>
        <dbReference type="Google" id="ProtNLM"/>
    </source>
</evidence>
<reference evidence="2" key="1">
    <citation type="submission" date="2018-06" db="EMBL/GenBank/DDBJ databases">
        <authorList>
            <person name="Zhirakovskaya E."/>
        </authorList>
    </citation>
    <scope>NUCLEOTIDE SEQUENCE</scope>
</reference>
<organism evidence="2">
    <name type="scientific">hydrothermal vent metagenome</name>
    <dbReference type="NCBI Taxonomy" id="652676"/>
    <lineage>
        <taxon>unclassified sequences</taxon>
        <taxon>metagenomes</taxon>
        <taxon>ecological metagenomes</taxon>
    </lineage>
</organism>